<accession>A0A1J6HI86</accession>
<evidence type="ECO:0000259" key="5">
    <source>
        <dbReference type="PROSITE" id="PS50931"/>
    </source>
</evidence>
<comment type="caution">
    <text evidence="6">The sequence shown here is derived from an EMBL/GenBank/DDBJ whole genome shotgun (WGS) entry which is preliminary data.</text>
</comment>
<dbReference type="Pfam" id="PF03466">
    <property type="entry name" value="LysR_substrate"/>
    <property type="match status" value="1"/>
</dbReference>
<dbReference type="PROSITE" id="PS50931">
    <property type="entry name" value="HTH_LYSR"/>
    <property type="match status" value="1"/>
</dbReference>
<proteinExistence type="inferred from homology"/>
<organism evidence="6 7">
    <name type="scientific">Brucella cytisi</name>
    <dbReference type="NCBI Taxonomy" id="407152"/>
    <lineage>
        <taxon>Bacteria</taxon>
        <taxon>Pseudomonadati</taxon>
        <taxon>Pseudomonadota</taxon>
        <taxon>Alphaproteobacteria</taxon>
        <taxon>Hyphomicrobiales</taxon>
        <taxon>Brucellaceae</taxon>
        <taxon>Brucella/Ochrobactrum group</taxon>
        <taxon>Brucella</taxon>
    </lineage>
</organism>
<gene>
    <name evidence="6" type="ORF">BLA27_18335</name>
</gene>
<dbReference type="InterPro" id="IPR000847">
    <property type="entry name" value="LysR_HTH_N"/>
</dbReference>
<evidence type="ECO:0000256" key="1">
    <source>
        <dbReference type="ARBA" id="ARBA00009437"/>
    </source>
</evidence>
<dbReference type="PRINTS" id="PR00039">
    <property type="entry name" value="HTHLYSR"/>
</dbReference>
<evidence type="ECO:0000256" key="4">
    <source>
        <dbReference type="ARBA" id="ARBA00023163"/>
    </source>
</evidence>
<evidence type="ECO:0000256" key="2">
    <source>
        <dbReference type="ARBA" id="ARBA00023015"/>
    </source>
</evidence>
<dbReference type="Pfam" id="PF00126">
    <property type="entry name" value="HTH_1"/>
    <property type="match status" value="1"/>
</dbReference>
<dbReference type="InterPro" id="IPR058163">
    <property type="entry name" value="LysR-type_TF_proteobact-type"/>
</dbReference>
<dbReference type="PANTHER" id="PTHR30537:SF26">
    <property type="entry name" value="GLYCINE CLEAVAGE SYSTEM TRANSCRIPTIONAL ACTIVATOR"/>
    <property type="match status" value="1"/>
</dbReference>
<evidence type="ECO:0000313" key="6">
    <source>
        <dbReference type="EMBL" id="OIS92107.1"/>
    </source>
</evidence>
<evidence type="ECO:0000313" key="7">
    <source>
        <dbReference type="Proteomes" id="UP000182985"/>
    </source>
</evidence>
<dbReference type="InterPro" id="IPR005119">
    <property type="entry name" value="LysR_subst-bd"/>
</dbReference>
<reference evidence="6 7" key="1">
    <citation type="submission" date="2016-10" db="EMBL/GenBank/DDBJ databases">
        <title>The Draft Genome Sequence of the Potato Rhizosphere Bacteria Ochrobactrum sp. IPA7.2.</title>
        <authorList>
            <person name="Gogoleva N.E."/>
            <person name="Khlopko Y.A."/>
            <person name="Burygin G.L."/>
            <person name="Plotnikov A.O."/>
        </authorList>
    </citation>
    <scope>NUCLEOTIDE SEQUENCE [LARGE SCALE GENOMIC DNA]</scope>
    <source>
        <strain evidence="6 7">IPA7.2</strain>
    </source>
</reference>
<dbReference type="CDD" id="cd08432">
    <property type="entry name" value="PBP2_GcdR_TrpI_HvrB_AmpR_like"/>
    <property type="match status" value="1"/>
</dbReference>
<keyword evidence="3" id="KW-0238">DNA-binding</keyword>
<dbReference type="EMBL" id="MOEC01000020">
    <property type="protein sequence ID" value="OIS92107.1"/>
    <property type="molecule type" value="Genomic_DNA"/>
</dbReference>
<feature type="domain" description="HTH lysR-type" evidence="5">
    <location>
        <begin position="5"/>
        <end position="62"/>
    </location>
</feature>
<dbReference type="InterPro" id="IPR036390">
    <property type="entry name" value="WH_DNA-bd_sf"/>
</dbReference>
<dbReference type="Gene3D" id="3.40.190.10">
    <property type="entry name" value="Periplasmic binding protein-like II"/>
    <property type="match status" value="2"/>
</dbReference>
<dbReference type="Proteomes" id="UP000182985">
    <property type="component" value="Unassembled WGS sequence"/>
</dbReference>
<dbReference type="PANTHER" id="PTHR30537">
    <property type="entry name" value="HTH-TYPE TRANSCRIPTIONAL REGULATOR"/>
    <property type="match status" value="1"/>
</dbReference>
<sequence length="305" mass="33444">MNPVLPLLALRAFVETGRHCSIKRAAEAMGVTPGAVSQQIRQLEDRLGVELFTRTRYGVRLTEAGARAHPDLLIAFDQIGKSLDTLEAINARPTLIISTVPSFAASWLVPRLGRFTDNRPDVEVRVEATSSLVDLRRDRVDIAIRHGLGDYPGLIAELLMAPVLLPVASPTLLAAGKPIKEPVDCLSWPLLQDSDRSDWHLWLKAVGVEHDPRAERGPAFGDDYLLIRAAIAGQGLALVRDIYAAEEIASGRLALALDRPWPTGFAYYALISPDTAKKPLVLDFISWLKDEIRFDALSGEDTKAC</sequence>
<dbReference type="InterPro" id="IPR036388">
    <property type="entry name" value="WH-like_DNA-bd_sf"/>
</dbReference>
<dbReference type="GO" id="GO:0043565">
    <property type="term" value="F:sequence-specific DNA binding"/>
    <property type="evidence" value="ECO:0007669"/>
    <property type="project" value="TreeGrafter"/>
</dbReference>
<dbReference type="GO" id="GO:0006351">
    <property type="term" value="P:DNA-templated transcription"/>
    <property type="evidence" value="ECO:0007669"/>
    <property type="project" value="TreeGrafter"/>
</dbReference>
<protein>
    <submittedName>
        <fullName evidence="6">Transcriptional regulator</fullName>
    </submittedName>
</protein>
<dbReference type="AlphaFoldDB" id="A0A1J6HI86"/>
<dbReference type="SUPFAM" id="SSF53850">
    <property type="entry name" value="Periplasmic binding protein-like II"/>
    <property type="match status" value="1"/>
</dbReference>
<keyword evidence="2" id="KW-0805">Transcription regulation</keyword>
<dbReference type="Gene3D" id="1.10.10.10">
    <property type="entry name" value="Winged helix-like DNA-binding domain superfamily/Winged helix DNA-binding domain"/>
    <property type="match status" value="1"/>
</dbReference>
<dbReference type="OrthoDB" id="9793571at2"/>
<dbReference type="GO" id="GO:0003700">
    <property type="term" value="F:DNA-binding transcription factor activity"/>
    <property type="evidence" value="ECO:0007669"/>
    <property type="project" value="InterPro"/>
</dbReference>
<comment type="similarity">
    <text evidence="1">Belongs to the LysR transcriptional regulatory family.</text>
</comment>
<keyword evidence="7" id="KW-1185">Reference proteome</keyword>
<dbReference type="SUPFAM" id="SSF46785">
    <property type="entry name" value="Winged helix' DNA-binding domain"/>
    <property type="match status" value="1"/>
</dbReference>
<evidence type="ECO:0000256" key="3">
    <source>
        <dbReference type="ARBA" id="ARBA00023125"/>
    </source>
</evidence>
<name>A0A1J6HI86_9HYPH</name>
<keyword evidence="4" id="KW-0804">Transcription</keyword>